<dbReference type="EMBL" id="CP046401">
    <property type="protein sequence ID" value="QGY45773.1"/>
    <property type="molecule type" value="Genomic_DNA"/>
</dbReference>
<feature type="transmembrane region" description="Helical" evidence="2">
    <location>
        <begin position="20"/>
        <end position="41"/>
    </location>
</feature>
<feature type="compositionally biased region" description="Basic and acidic residues" evidence="1">
    <location>
        <begin position="104"/>
        <end position="115"/>
    </location>
</feature>
<proteinExistence type="predicted"/>
<dbReference type="Proteomes" id="UP000428260">
    <property type="component" value="Chromosome"/>
</dbReference>
<keyword evidence="5" id="KW-1185">Reference proteome</keyword>
<dbReference type="AlphaFoldDB" id="A0A6I6K2M2"/>
<name>A0A6I6K2M2_9BACT</name>
<feature type="compositionally biased region" description="Polar residues" evidence="1">
    <location>
        <begin position="204"/>
        <end position="218"/>
    </location>
</feature>
<protein>
    <submittedName>
        <fullName evidence="4">Conjugative transposon protein TraM</fullName>
    </submittedName>
</protein>
<dbReference type="NCBIfam" id="TIGR03779">
    <property type="entry name" value="Bac_Flav_CT_M"/>
    <property type="match status" value="1"/>
</dbReference>
<evidence type="ECO:0000259" key="3">
    <source>
        <dbReference type="Pfam" id="PF12508"/>
    </source>
</evidence>
<gene>
    <name evidence="4" type="primary">traM</name>
    <name evidence="4" type="ORF">GM418_19475</name>
</gene>
<keyword evidence="2" id="KW-0812">Transmembrane</keyword>
<evidence type="ECO:0000256" key="1">
    <source>
        <dbReference type="SAM" id="MobiDB-lite"/>
    </source>
</evidence>
<sequence length="435" mass="48283">MYFMNKNNKTLLKPKQKQRLKKVAVFVLMFAVFGVSLWLIFKPSEKSKKNNGATGLNTELPMPRESNLIKDKISAFEQEKLFEKKPIRSLEQFSAMVGKDEPAKFDLSVPDKDAEQSSSNGKFSGSKQPERAIKQSASAYKGINRTLNNFYESPGKDSETEKLKKEIEELKNQIAEKEEPNNVDEQLRLMEKSYQLASKYMPESTGQVSATEVSKTETPQPAEKVKQPVPPKPVRTISDKTVSTLEQNIPDSAFIEQVSQPRNYSFITAGNKNIEKDRNTIRACVNNTQTLLNGQNVKLRLLEPIETGGFELPKNSLITGVAQIQGERLHVFVLSIEHNGNIIPVQLTTYDIDGQKGLFIPGSVETTALKEISASMGRDAGTSISITQGTTAGQQLAADVGRSFIQGASQYVSKKLRTTKVTLKAGHRLLLMPSN</sequence>
<accession>A0A6I6K2M2</accession>
<feature type="region of interest" description="Disordered" evidence="1">
    <location>
        <begin position="203"/>
        <end position="234"/>
    </location>
</feature>
<feature type="domain" description="Conjugative transposon TraM C-terminal" evidence="3">
    <location>
        <begin position="281"/>
        <end position="431"/>
    </location>
</feature>
<organism evidence="4 5">
    <name type="scientific">Maribellus comscasis</name>
    <dbReference type="NCBI Taxonomy" id="2681766"/>
    <lineage>
        <taxon>Bacteria</taxon>
        <taxon>Pseudomonadati</taxon>
        <taxon>Bacteroidota</taxon>
        <taxon>Bacteroidia</taxon>
        <taxon>Marinilabiliales</taxon>
        <taxon>Prolixibacteraceae</taxon>
        <taxon>Maribellus</taxon>
    </lineage>
</organism>
<evidence type="ECO:0000256" key="2">
    <source>
        <dbReference type="SAM" id="Phobius"/>
    </source>
</evidence>
<evidence type="ECO:0000313" key="5">
    <source>
        <dbReference type="Proteomes" id="UP000428260"/>
    </source>
</evidence>
<dbReference type="KEGG" id="mcos:GM418_19475"/>
<dbReference type="Pfam" id="PF12508">
    <property type="entry name" value="Transposon_TraM"/>
    <property type="match status" value="1"/>
</dbReference>
<reference evidence="4 5" key="1">
    <citation type="submission" date="2019-11" db="EMBL/GenBank/DDBJ databases">
        <authorList>
            <person name="Zheng R.K."/>
            <person name="Sun C.M."/>
        </authorList>
    </citation>
    <scope>NUCLEOTIDE SEQUENCE [LARGE SCALE GENOMIC DNA]</scope>
    <source>
        <strain evidence="4 5">WC007</strain>
    </source>
</reference>
<feature type="compositionally biased region" description="Polar residues" evidence="1">
    <location>
        <begin position="116"/>
        <end position="127"/>
    </location>
</feature>
<evidence type="ECO:0000313" key="4">
    <source>
        <dbReference type="EMBL" id="QGY45773.1"/>
    </source>
</evidence>
<dbReference type="InterPro" id="IPR022187">
    <property type="entry name" value="Conjug_transposon_TraM"/>
</dbReference>
<feature type="region of interest" description="Disordered" evidence="1">
    <location>
        <begin position="104"/>
        <end position="132"/>
    </location>
</feature>
<keyword evidence="2" id="KW-1133">Transmembrane helix</keyword>
<dbReference type="InterPro" id="IPR055407">
    <property type="entry name" value="TraM_C"/>
</dbReference>
<keyword evidence="2" id="KW-0472">Membrane</keyword>